<name>A0ABU1NF60_9BURK</name>
<evidence type="ECO:0000313" key="2">
    <source>
        <dbReference type="EMBL" id="MDR6536521.1"/>
    </source>
</evidence>
<dbReference type="EMBL" id="JAVDRF010000004">
    <property type="protein sequence ID" value="MDR6536521.1"/>
    <property type="molecule type" value="Genomic_DNA"/>
</dbReference>
<dbReference type="PANTHER" id="PTHR42783:SF3">
    <property type="entry name" value="GLUTAMATE SYNTHASE [NADPH] SMALL CHAIN-RELATED"/>
    <property type="match status" value="1"/>
</dbReference>
<comment type="caution">
    <text evidence="2">The sequence shown here is derived from an EMBL/GenBank/DDBJ whole genome shotgun (WGS) entry which is preliminary data.</text>
</comment>
<dbReference type="Proteomes" id="UP001184230">
    <property type="component" value="Unassembled WGS sequence"/>
</dbReference>
<dbReference type="Gene3D" id="2.40.40.20">
    <property type="match status" value="1"/>
</dbReference>
<evidence type="ECO:0000259" key="1">
    <source>
        <dbReference type="PROSITE" id="PS51379"/>
    </source>
</evidence>
<sequence length="947" mass="100960">MKHDHGEPLTFHRTAPGEINRRSALGLMAASLALANGACTRQPRERIYPWVDMPEARGGGLPVYYASAFVRDGYALGVRVGTDDGRPIKIEGNPLHPSSLGATDVFAQASVLQLWDPDRSAAVMQRLGEASTAGASGHGAISSWAAFENAWRERAPQLQARRGEGLRILTGPVTSPTLRTQLAALLQRFPAARWHQHAPVRDTAAQAGAIAAFGRTVEPILHLDAAACVLALGSDPFSDGPGAVRHAADWARRRAATPPNAAPARLFAVEATPGLFGARADRRIALPPAEIDALLWRVAGAVSGGAAPAAGDGVVARFEAELVRALKANGPASLIVPGACLSSQSHALVHALHQQLGAPGRTLALIAPLAFAPEAGTLPELVDAMNAGSVDTLFILDANPVHESPGILDFAKALAKVRFSVHSGLYRDETARTCAWHLPLSHVYEQWSDALAHDGSATLIQPAIAPLYDSRSLHELVALLAAEDVRDGHAWVQRQWREQGGADFAEFWRSALQRGVIAGSAPQALSMGAAHPPAAALVPAATPGALAAVFAPDPSVHDGRFANNGWLQELPRPFTKLTWDNALLLGPETARRLGLTTGDVVRATLAQQQVDAPVWVLAAHAEGAVTLPLGYGRREAGRVGSGVGFDAFRLQPLDGVTAPVQLRPLGRKHDFAVTQHAMAQHGRALARVLAPGARIPEAGLEPPSLYPRFPSPGHAWGMAIDLDACIGCNACTIACQAENNIPVVGKAEVAHGREMHWIRVDRYEMPEVDGSIFQPVPCMHCEKAPCELVCPVGATMHDAEGLNVQVYNRCIGTRFCSNNCPYKVRRFNFLQYSDRETESLKGQRNPSVTVRERGVMEKCSYCLQRVARARQHAQSTGVPLADGDVVTACQAVCPTGAIHFGDLNDPASAVARVKQSPRHYALLGELDTQPRTTYLARVAASDKPSSR</sequence>
<dbReference type="SUPFAM" id="SSF54862">
    <property type="entry name" value="4Fe-4S ferredoxins"/>
    <property type="match status" value="1"/>
</dbReference>
<dbReference type="Pfam" id="PF13247">
    <property type="entry name" value="Fer4_11"/>
    <property type="match status" value="1"/>
</dbReference>
<dbReference type="InterPro" id="IPR017896">
    <property type="entry name" value="4Fe4S_Fe-S-bd"/>
</dbReference>
<dbReference type="CDD" id="cd10551">
    <property type="entry name" value="PsrB"/>
    <property type="match status" value="1"/>
</dbReference>
<dbReference type="Gene3D" id="3.30.70.20">
    <property type="match status" value="2"/>
</dbReference>
<reference evidence="2 3" key="1">
    <citation type="submission" date="2023-07" db="EMBL/GenBank/DDBJ databases">
        <title>Sorghum-associated microbial communities from plants grown in Nebraska, USA.</title>
        <authorList>
            <person name="Schachtman D."/>
        </authorList>
    </citation>
    <scope>NUCLEOTIDE SEQUENCE [LARGE SCALE GENOMIC DNA]</scope>
    <source>
        <strain evidence="2 3">DS1781</strain>
    </source>
</reference>
<proteinExistence type="predicted"/>
<dbReference type="CDD" id="cd02784">
    <property type="entry name" value="MopB_CT_PHLH"/>
    <property type="match status" value="1"/>
</dbReference>
<dbReference type="Gene3D" id="3.40.50.740">
    <property type="match status" value="1"/>
</dbReference>
<organism evidence="2 3">
    <name type="scientific">Variovorax soli</name>
    <dbReference type="NCBI Taxonomy" id="376815"/>
    <lineage>
        <taxon>Bacteria</taxon>
        <taxon>Pseudomonadati</taxon>
        <taxon>Pseudomonadota</taxon>
        <taxon>Betaproteobacteria</taxon>
        <taxon>Burkholderiales</taxon>
        <taxon>Comamonadaceae</taxon>
        <taxon>Variovorax</taxon>
    </lineage>
</organism>
<accession>A0ABU1NF60</accession>
<dbReference type="RefSeq" id="WP_309901607.1">
    <property type="nucleotide sequence ID" value="NZ_JAVDRF010000004.1"/>
</dbReference>
<gene>
    <name evidence="2" type="ORF">J2739_002294</name>
</gene>
<dbReference type="InterPro" id="IPR009010">
    <property type="entry name" value="Asp_de-COase-like_dom_sf"/>
</dbReference>
<protein>
    <submittedName>
        <fullName evidence="2">Molybdopterin-containing oxidoreductase family iron-sulfur binding subunit</fullName>
    </submittedName>
</protein>
<feature type="domain" description="4Fe-4S ferredoxin-type" evidence="1">
    <location>
        <begin position="716"/>
        <end position="746"/>
    </location>
</feature>
<dbReference type="SUPFAM" id="SSF53706">
    <property type="entry name" value="Formate dehydrogenase/DMSO reductase, domains 1-3"/>
    <property type="match status" value="1"/>
</dbReference>
<dbReference type="PROSITE" id="PS51379">
    <property type="entry name" value="4FE4S_FER_2"/>
    <property type="match status" value="1"/>
</dbReference>
<dbReference type="SUPFAM" id="SSF50692">
    <property type="entry name" value="ADC-like"/>
    <property type="match status" value="1"/>
</dbReference>
<keyword evidence="3" id="KW-1185">Reference proteome</keyword>
<dbReference type="PANTHER" id="PTHR42783">
    <property type="entry name" value="GLUTAMATE SYNTHASE [NADPH] SMALL CHAIN"/>
    <property type="match status" value="1"/>
</dbReference>
<evidence type="ECO:0000313" key="3">
    <source>
        <dbReference type="Proteomes" id="UP001184230"/>
    </source>
</evidence>